<keyword evidence="2" id="KW-1185">Reference proteome</keyword>
<sequence length="68" mass="7930">MRLAQFHQLVSDEFGPALGRMHIESHVLTGFGKTPAELIEQGVDVREVWWQLCRDFDVPESRWLGEDY</sequence>
<dbReference type="AlphaFoldDB" id="A0A7G5FFU8"/>
<proteinExistence type="predicted"/>
<name>A0A7G5FFU8_9CORY</name>
<dbReference type="InterPro" id="IPR021408">
    <property type="entry name" value="DUF3046"/>
</dbReference>
<organism evidence="1 2">
    <name type="scientific">Corynebacterium hindlerae</name>
    <dbReference type="NCBI Taxonomy" id="699041"/>
    <lineage>
        <taxon>Bacteria</taxon>
        <taxon>Bacillati</taxon>
        <taxon>Actinomycetota</taxon>
        <taxon>Actinomycetes</taxon>
        <taxon>Mycobacteriales</taxon>
        <taxon>Corynebacteriaceae</taxon>
        <taxon>Corynebacterium</taxon>
    </lineage>
</organism>
<dbReference type="RefSeq" id="WP_182386310.1">
    <property type="nucleotide sequence ID" value="NZ_CP059833.1"/>
</dbReference>
<dbReference type="EMBL" id="CP059833">
    <property type="protein sequence ID" value="QMV85489.1"/>
    <property type="molecule type" value="Genomic_DNA"/>
</dbReference>
<gene>
    <name evidence="1" type="ORF">HW450_01700</name>
</gene>
<evidence type="ECO:0000313" key="2">
    <source>
        <dbReference type="Proteomes" id="UP000515570"/>
    </source>
</evidence>
<dbReference type="Proteomes" id="UP000515570">
    <property type="component" value="Chromosome"/>
</dbReference>
<evidence type="ECO:0000313" key="1">
    <source>
        <dbReference type="EMBL" id="QMV85489.1"/>
    </source>
</evidence>
<reference evidence="1 2" key="1">
    <citation type="submission" date="2020-07" db="EMBL/GenBank/DDBJ databases">
        <title>non toxigenic Corynebacterium sp. nov from a clinical source.</title>
        <authorList>
            <person name="Bernier A.-M."/>
            <person name="Bernard K."/>
        </authorList>
    </citation>
    <scope>NUCLEOTIDE SEQUENCE [LARGE SCALE GENOMIC DNA]</scope>
    <source>
        <strain evidence="2">NML 93-0612</strain>
    </source>
</reference>
<dbReference type="Pfam" id="PF11248">
    <property type="entry name" value="DUF3046"/>
    <property type="match status" value="1"/>
</dbReference>
<protein>
    <submittedName>
        <fullName evidence="1">DUF3046 domain-containing protein</fullName>
    </submittedName>
</protein>
<accession>A0A7G5FFU8</accession>